<reference evidence="3 4" key="1">
    <citation type="submission" date="2019-06" db="EMBL/GenBank/DDBJ databases">
        <title>A novel species of marine bacteria.</title>
        <authorList>
            <person name="Wang Y."/>
        </authorList>
    </citation>
    <scope>NUCLEOTIDE SEQUENCE [LARGE SCALE GENOMIC DNA]</scope>
    <source>
        <strain evidence="3 4">MA1-10</strain>
    </source>
</reference>
<evidence type="ECO:0000313" key="3">
    <source>
        <dbReference type="EMBL" id="TQV70331.1"/>
    </source>
</evidence>
<dbReference type="OrthoDB" id="9806601at2"/>
<dbReference type="AlphaFoldDB" id="A0A545SZH1"/>
<dbReference type="PANTHER" id="PTHR13847">
    <property type="entry name" value="SARCOSINE DEHYDROGENASE-RELATED"/>
    <property type="match status" value="1"/>
</dbReference>
<accession>A0A545SZH1</accession>
<gene>
    <name evidence="3" type="ORF">FIL88_00015</name>
</gene>
<evidence type="ECO:0000259" key="2">
    <source>
        <dbReference type="Pfam" id="PF01266"/>
    </source>
</evidence>
<dbReference type="InterPro" id="IPR036188">
    <property type="entry name" value="FAD/NAD-bd_sf"/>
</dbReference>
<dbReference type="Gene3D" id="3.30.9.10">
    <property type="entry name" value="D-Amino Acid Oxidase, subunit A, domain 2"/>
    <property type="match status" value="1"/>
</dbReference>
<dbReference type="Pfam" id="PF01266">
    <property type="entry name" value="DAO"/>
    <property type="match status" value="1"/>
</dbReference>
<dbReference type="PANTHER" id="PTHR13847:SF281">
    <property type="entry name" value="FAD DEPENDENT OXIDOREDUCTASE DOMAIN-CONTAINING PROTEIN"/>
    <property type="match status" value="1"/>
</dbReference>
<sequence length="261" mass="29096">MMNTSYSFWEDNYGCYTLNVPLTGDHTADVVIVGGGFTGLTVAREIKYDNPSARVVVLEAQYVGFGASGRNGGFNASQFGFEPGLVKLMRGKERASEAQLYMKKAVDYVRNLSKEHELDNDYEHKGGLRIAYTPPQVARLRKTFELLNEFSPNNSEWLNAPEVQARVNSPRPQAAFFEPDVGVLDPTKHVRALKRLAEFAGAEIYENTPVTTFKRRHAGVDVIYRDGRIKAERIVIALNAWAHLFEGPRKLKSATGPKGSI</sequence>
<dbReference type="Proteomes" id="UP000315816">
    <property type="component" value="Unassembled WGS sequence"/>
</dbReference>
<comment type="caution">
    <text evidence="3">The sequence shown here is derived from an EMBL/GenBank/DDBJ whole genome shotgun (WGS) entry which is preliminary data.</text>
</comment>
<name>A0A545SZH1_9RHOB</name>
<organism evidence="3 4">
    <name type="scientific">Aliiroseovarius halocynthiae</name>
    <dbReference type="NCBI Taxonomy" id="985055"/>
    <lineage>
        <taxon>Bacteria</taxon>
        <taxon>Pseudomonadati</taxon>
        <taxon>Pseudomonadota</taxon>
        <taxon>Alphaproteobacteria</taxon>
        <taxon>Rhodobacterales</taxon>
        <taxon>Paracoccaceae</taxon>
        <taxon>Aliiroseovarius</taxon>
    </lineage>
</organism>
<keyword evidence="1" id="KW-0560">Oxidoreductase</keyword>
<keyword evidence="4" id="KW-1185">Reference proteome</keyword>
<proteinExistence type="predicted"/>
<dbReference type="RefSeq" id="WP_142851780.1">
    <property type="nucleotide sequence ID" value="NZ_FXWW01000002.1"/>
</dbReference>
<dbReference type="GO" id="GO:0016491">
    <property type="term" value="F:oxidoreductase activity"/>
    <property type="evidence" value="ECO:0007669"/>
    <property type="project" value="UniProtKB-KW"/>
</dbReference>
<dbReference type="EMBL" id="VICH01000001">
    <property type="protein sequence ID" value="TQV70331.1"/>
    <property type="molecule type" value="Genomic_DNA"/>
</dbReference>
<evidence type="ECO:0000313" key="4">
    <source>
        <dbReference type="Proteomes" id="UP000315816"/>
    </source>
</evidence>
<dbReference type="Gene3D" id="3.50.50.60">
    <property type="entry name" value="FAD/NAD(P)-binding domain"/>
    <property type="match status" value="1"/>
</dbReference>
<evidence type="ECO:0000256" key="1">
    <source>
        <dbReference type="ARBA" id="ARBA00023002"/>
    </source>
</evidence>
<dbReference type="InterPro" id="IPR006076">
    <property type="entry name" value="FAD-dep_OxRdtase"/>
</dbReference>
<feature type="domain" description="FAD dependent oxidoreductase" evidence="2">
    <location>
        <begin position="29"/>
        <end position="245"/>
    </location>
</feature>
<protein>
    <submittedName>
        <fullName evidence="3">FAD-dependent oxidoreductase</fullName>
    </submittedName>
</protein>
<dbReference type="GO" id="GO:0005737">
    <property type="term" value="C:cytoplasm"/>
    <property type="evidence" value="ECO:0007669"/>
    <property type="project" value="TreeGrafter"/>
</dbReference>
<dbReference type="SUPFAM" id="SSF51905">
    <property type="entry name" value="FAD/NAD(P)-binding domain"/>
    <property type="match status" value="1"/>
</dbReference>